<name>A0ABR3ER53_9AGAR</name>
<comment type="caution">
    <text evidence="1">The sequence shown here is derived from an EMBL/GenBank/DDBJ whole genome shotgun (WGS) entry which is preliminary data.</text>
</comment>
<evidence type="ECO:0000313" key="1">
    <source>
        <dbReference type="EMBL" id="KAL0565358.1"/>
    </source>
</evidence>
<feature type="non-terminal residue" evidence="1">
    <location>
        <position position="119"/>
    </location>
</feature>
<protein>
    <submittedName>
        <fullName evidence="1">Uncharacterized protein</fullName>
    </submittedName>
</protein>
<organism evidence="1 2">
    <name type="scientific">Marasmius crinis-equi</name>
    <dbReference type="NCBI Taxonomy" id="585013"/>
    <lineage>
        <taxon>Eukaryota</taxon>
        <taxon>Fungi</taxon>
        <taxon>Dikarya</taxon>
        <taxon>Basidiomycota</taxon>
        <taxon>Agaricomycotina</taxon>
        <taxon>Agaricomycetes</taxon>
        <taxon>Agaricomycetidae</taxon>
        <taxon>Agaricales</taxon>
        <taxon>Marasmiineae</taxon>
        <taxon>Marasmiaceae</taxon>
        <taxon>Marasmius</taxon>
    </lineage>
</organism>
<keyword evidence="2" id="KW-1185">Reference proteome</keyword>
<gene>
    <name evidence="1" type="ORF">V5O48_016665</name>
</gene>
<evidence type="ECO:0000313" key="2">
    <source>
        <dbReference type="Proteomes" id="UP001465976"/>
    </source>
</evidence>
<dbReference type="Proteomes" id="UP001465976">
    <property type="component" value="Unassembled WGS sequence"/>
</dbReference>
<accession>A0ABR3ER53</accession>
<sequence length="119" mass="13036">MDDRGRCWPDFTEQATPQFTQDELIFDPLRSSPQGYFRVDNVNSTGMGVVTPQARVEEYVEGRLPWNGFGPATVPSYPASLDNQPPAVAFSAMNQPQSASLHLPGDVMVAGSEPDMPYS</sequence>
<dbReference type="EMBL" id="JBAHYK010002301">
    <property type="protein sequence ID" value="KAL0565358.1"/>
    <property type="molecule type" value="Genomic_DNA"/>
</dbReference>
<reference evidence="1 2" key="1">
    <citation type="submission" date="2024-02" db="EMBL/GenBank/DDBJ databases">
        <title>A draft genome for the cacao thread blight pathogen Marasmius crinis-equi.</title>
        <authorList>
            <person name="Cohen S.P."/>
            <person name="Baruah I.K."/>
            <person name="Amoako-Attah I."/>
            <person name="Bukari Y."/>
            <person name="Meinhardt L.W."/>
            <person name="Bailey B.A."/>
        </authorList>
    </citation>
    <scope>NUCLEOTIDE SEQUENCE [LARGE SCALE GENOMIC DNA]</scope>
    <source>
        <strain evidence="1 2">GH-76</strain>
    </source>
</reference>
<proteinExistence type="predicted"/>